<dbReference type="RefSeq" id="WP_035491811.1">
    <property type="nucleotide sequence ID" value="NZ_CBCRUP010000056.1"/>
</dbReference>
<evidence type="ECO:0000313" key="1">
    <source>
        <dbReference type="EMBL" id="MDD2167359.1"/>
    </source>
</evidence>
<dbReference type="Proteomes" id="UP001148834">
    <property type="component" value="Unassembled WGS sequence"/>
</dbReference>
<evidence type="ECO:0000313" key="2">
    <source>
        <dbReference type="Proteomes" id="UP001148834"/>
    </source>
</evidence>
<dbReference type="EMBL" id="JAODIR010000005">
    <property type="protein sequence ID" value="MDD2167359.1"/>
    <property type="molecule type" value="Genomic_DNA"/>
</dbReference>
<reference evidence="1" key="1">
    <citation type="submission" date="2022-09" db="EMBL/GenBank/DDBJ databases">
        <title>Molecular characterization of Glaesserella parasuis strains circulating in commercial swine farms using whole-genome sequencing.</title>
        <authorList>
            <person name="Mugabi R."/>
            <person name="Clavijo M."/>
            <person name="Li G."/>
        </authorList>
    </citation>
    <scope>NUCLEOTIDE SEQUENCE</scope>
    <source>
        <strain evidence="1">0435-53</strain>
    </source>
</reference>
<accession>A0A1T0AB12</accession>
<proteinExistence type="predicted"/>
<dbReference type="KEGG" id="hpak:JT17_00350"/>
<name>A0A1T0AB12_GLAPU</name>
<comment type="caution">
    <text evidence="1">The sequence shown here is derived from an EMBL/GenBank/DDBJ whole genome shotgun (WGS) entry which is preliminary data.</text>
</comment>
<organism evidence="1 2">
    <name type="scientific">Glaesserella parasuis</name>
    <name type="common">Haemophilus parasuis</name>
    <dbReference type="NCBI Taxonomy" id="738"/>
    <lineage>
        <taxon>Bacteria</taxon>
        <taxon>Pseudomonadati</taxon>
        <taxon>Pseudomonadota</taxon>
        <taxon>Gammaproteobacteria</taxon>
        <taxon>Pasteurellales</taxon>
        <taxon>Pasteurellaceae</taxon>
        <taxon>Glaesserella</taxon>
    </lineage>
</organism>
<dbReference type="AlphaFoldDB" id="A0A1T0AB12"/>
<protein>
    <recommendedName>
        <fullName evidence="3">Ribbon-helix-helix protein, CopG family</fullName>
    </recommendedName>
</protein>
<evidence type="ECO:0008006" key="3">
    <source>
        <dbReference type="Google" id="ProtNLM"/>
    </source>
</evidence>
<sequence length="63" mass="7272">MKLSINEIKARSDEKRGVKAKSYKLSVETIALIEQLARERNIPQNQLIKLAVEQLQNQPIEQQ</sequence>
<gene>
    <name evidence="1" type="ORF">N5925_01810</name>
</gene>